<dbReference type="Gene3D" id="3.20.20.80">
    <property type="entry name" value="Glycosidases"/>
    <property type="match status" value="1"/>
</dbReference>
<dbReference type="InterPro" id="IPR032719">
    <property type="entry name" value="WbsX"/>
</dbReference>
<comment type="caution">
    <text evidence="2">The sequence shown here is derived from an EMBL/GenBank/DDBJ whole genome shotgun (WGS) entry which is preliminary data.</text>
</comment>
<organism evidence="2 3">
    <name type="scientific">Sediminicurvatus halobius</name>
    <dbReference type="NCBI Taxonomy" id="2182432"/>
    <lineage>
        <taxon>Bacteria</taxon>
        <taxon>Pseudomonadati</taxon>
        <taxon>Pseudomonadota</taxon>
        <taxon>Gammaproteobacteria</taxon>
        <taxon>Chromatiales</taxon>
        <taxon>Ectothiorhodospiraceae</taxon>
        <taxon>Sediminicurvatus</taxon>
    </lineage>
</organism>
<feature type="region of interest" description="Disordered" evidence="1">
    <location>
        <begin position="378"/>
        <end position="403"/>
    </location>
</feature>
<gene>
    <name evidence="2" type="ORF">DEM34_15220</name>
</gene>
<dbReference type="Pfam" id="PF14307">
    <property type="entry name" value="Glyco_tran_WbsX"/>
    <property type="match status" value="1"/>
</dbReference>
<name>A0A2U2MYA7_9GAMM</name>
<reference evidence="2 3" key="1">
    <citation type="submission" date="2018-05" db="EMBL/GenBank/DDBJ databases">
        <title>Spiribacter halobius sp. nov., a moderately halophilic bacterium isolated from marine solar saltern.</title>
        <authorList>
            <person name="Zheng W.-S."/>
            <person name="Lu D.-C."/>
            <person name="Du Z.-J."/>
        </authorList>
    </citation>
    <scope>NUCLEOTIDE SEQUENCE [LARGE SCALE GENOMIC DNA]</scope>
    <source>
        <strain evidence="2 3">E85</strain>
    </source>
</reference>
<dbReference type="PANTHER" id="PTHR41244:SF1">
    <property type="entry name" value="GLYCOSYLTRANSFERASE"/>
    <property type="match status" value="1"/>
</dbReference>
<dbReference type="CDD" id="cd11579">
    <property type="entry name" value="Glyco_tran_WbsX"/>
    <property type="match status" value="1"/>
</dbReference>
<evidence type="ECO:0000313" key="3">
    <source>
        <dbReference type="Proteomes" id="UP000245474"/>
    </source>
</evidence>
<dbReference type="PANTHER" id="PTHR41244">
    <property type="entry name" value="RHAMNAN SYNTHESIS F"/>
    <property type="match status" value="1"/>
</dbReference>
<evidence type="ECO:0000256" key="1">
    <source>
        <dbReference type="SAM" id="MobiDB-lite"/>
    </source>
</evidence>
<keyword evidence="3" id="KW-1185">Reference proteome</keyword>
<dbReference type="Proteomes" id="UP000245474">
    <property type="component" value="Unassembled WGS sequence"/>
</dbReference>
<proteinExistence type="predicted"/>
<dbReference type="AlphaFoldDB" id="A0A2U2MYA7"/>
<dbReference type="OrthoDB" id="9816424at2"/>
<protein>
    <submittedName>
        <fullName evidence="2">Lipopolysaccharide biosynthesis protein</fullName>
    </submittedName>
</protein>
<accession>A0A2U2MYA7</accession>
<evidence type="ECO:0000313" key="2">
    <source>
        <dbReference type="EMBL" id="PWG61709.1"/>
    </source>
</evidence>
<dbReference type="EMBL" id="QFFI01000028">
    <property type="protein sequence ID" value="PWG61709.1"/>
    <property type="molecule type" value="Genomic_DNA"/>
</dbReference>
<sequence length="403" mass="46329">MTDSSAAARRARAIAFYLPQFHPIPENDRWWGKGFTEWTNVARAKPLFRGHYQPHIPADLGFYDLRVPETRQAQADLAAAYGIEGFCYYHYWFGGRRILERPFEEVLTSGKPDFPFCLCWANHSWNSAWQGTPDRVLIEQVYPGMDDHAAHFDYLLRAFEDPRYIRVDGRPLFLIYKPDDIPDLERVVSYWRYRARAAGLGGLHLVGISHRSERWDPRERGLDACAMQALPVINGRIPRRHPLTKLKAWLKGAEAKLSIYDYARVLGSLLRQRSVDFDDYPIALPNWDNTPRSGWRGLVLQGSTPELFRQHFRDAVARVADRDPEKRLVFIKAWNEWAEGNHLEPDLRYGHGYLEAIRAELVAGRALEARHMKVDADPLATSSTGSVSAGPLRLWKGPRRGAR</sequence>
<dbReference type="RefSeq" id="WP_109679689.1">
    <property type="nucleotide sequence ID" value="NZ_CP086615.1"/>
</dbReference>